<dbReference type="PANTHER" id="PTHR34266:SF2">
    <property type="entry name" value="THIAZOLE SYNTHASE"/>
    <property type="match status" value="1"/>
</dbReference>
<dbReference type="InterPro" id="IPR008867">
    <property type="entry name" value="ThiG"/>
</dbReference>
<protein>
    <recommendedName>
        <fullName evidence="3 8">Thiazole synthase</fullName>
        <ecNumber evidence="3 8">2.8.1.10</ecNumber>
    </recommendedName>
</protein>
<organism evidence="10 11">
    <name type="scientific">Desulforamulus ruminis (strain ATCC 23193 / DSM 2154 / NCIMB 8452 / DL)</name>
    <name type="common">Desulfotomaculum ruminis</name>
    <dbReference type="NCBI Taxonomy" id="696281"/>
    <lineage>
        <taxon>Bacteria</taxon>
        <taxon>Bacillati</taxon>
        <taxon>Bacillota</taxon>
        <taxon>Clostridia</taxon>
        <taxon>Eubacteriales</taxon>
        <taxon>Peptococcaceae</taxon>
        <taxon>Desulforamulus</taxon>
    </lineage>
</organism>
<dbReference type="GO" id="GO:0009229">
    <property type="term" value="P:thiamine diphosphate biosynthetic process"/>
    <property type="evidence" value="ECO:0007669"/>
    <property type="project" value="UniProtKB-UniRule"/>
</dbReference>
<dbReference type="STRING" id="696281.Desru_0135"/>
<dbReference type="Pfam" id="PF05690">
    <property type="entry name" value="ThiG"/>
    <property type="match status" value="1"/>
</dbReference>
<evidence type="ECO:0000259" key="9">
    <source>
        <dbReference type="Pfam" id="PF05690"/>
    </source>
</evidence>
<gene>
    <name evidence="8" type="primary">thiG</name>
    <name evidence="10" type="ordered locus">Desru_0135</name>
</gene>
<dbReference type="EMBL" id="CP002780">
    <property type="protein sequence ID" value="AEG58436.1"/>
    <property type="molecule type" value="Genomic_DNA"/>
</dbReference>
<dbReference type="GO" id="GO:1990107">
    <property type="term" value="F:thiazole synthase activity"/>
    <property type="evidence" value="ECO:0007669"/>
    <property type="project" value="UniProtKB-EC"/>
</dbReference>
<dbReference type="HAMAP" id="MF_00443">
    <property type="entry name" value="ThiG"/>
    <property type="match status" value="1"/>
</dbReference>
<dbReference type="GO" id="GO:0005737">
    <property type="term" value="C:cytoplasm"/>
    <property type="evidence" value="ECO:0007669"/>
    <property type="project" value="UniProtKB-SubCell"/>
</dbReference>
<comment type="subcellular location">
    <subcellularLocation>
        <location evidence="8">Cytoplasm</location>
    </subcellularLocation>
</comment>
<comment type="similarity">
    <text evidence="8">Belongs to the ThiG family.</text>
</comment>
<proteinExistence type="inferred from homology"/>
<evidence type="ECO:0000256" key="3">
    <source>
        <dbReference type="ARBA" id="ARBA00011960"/>
    </source>
</evidence>
<keyword evidence="6 8" id="KW-0704">Schiff base</keyword>
<reference evidence="11" key="1">
    <citation type="submission" date="2011-05" db="EMBL/GenBank/DDBJ databases">
        <title>Complete sequence of Desulfotomaculum ruminis DSM 2154.</title>
        <authorList>
            <person name="Lucas S."/>
            <person name="Copeland A."/>
            <person name="Lapidus A."/>
            <person name="Cheng J.-F."/>
            <person name="Goodwin L."/>
            <person name="Pitluck S."/>
            <person name="Lu M."/>
            <person name="Detter J.C."/>
            <person name="Han C."/>
            <person name="Tapia R."/>
            <person name="Land M."/>
            <person name="Hauser L."/>
            <person name="Kyrpides N."/>
            <person name="Ivanova N."/>
            <person name="Mikhailova N."/>
            <person name="Pagani I."/>
            <person name="Stams A.J.M."/>
            <person name="Plugge C.M."/>
            <person name="Muyzer G."/>
            <person name="Kuever J."/>
            <person name="Parshina S.N."/>
            <person name="Ivanova A.E."/>
            <person name="Nazina T.N."/>
            <person name="Brambilla E."/>
            <person name="Spring S."/>
            <person name="Klenk H.-P."/>
            <person name="Woyke T."/>
        </authorList>
    </citation>
    <scope>NUCLEOTIDE SEQUENCE [LARGE SCALE GENOMIC DNA]</scope>
    <source>
        <strain evidence="11">ATCC 23193 / DSM 2154 / NCIB 8452 / DL</strain>
    </source>
</reference>
<dbReference type="PANTHER" id="PTHR34266">
    <property type="entry name" value="THIAZOLE SYNTHASE"/>
    <property type="match status" value="1"/>
</dbReference>
<keyword evidence="5 8" id="KW-0784">Thiamine biosynthesis</keyword>
<dbReference type="Gene3D" id="3.20.20.70">
    <property type="entry name" value="Aldolase class I"/>
    <property type="match status" value="1"/>
</dbReference>
<evidence type="ECO:0000256" key="2">
    <source>
        <dbReference type="ARBA" id="ARBA00004948"/>
    </source>
</evidence>
<evidence type="ECO:0000256" key="1">
    <source>
        <dbReference type="ARBA" id="ARBA00002834"/>
    </source>
</evidence>
<dbReference type="AlphaFoldDB" id="F6DMM8"/>
<feature type="active site" description="Schiff-base intermediate with DXP" evidence="8">
    <location>
        <position position="104"/>
    </location>
</feature>
<dbReference type="CDD" id="cd04728">
    <property type="entry name" value="ThiG"/>
    <property type="match status" value="1"/>
</dbReference>
<keyword evidence="8" id="KW-0963">Cytoplasm</keyword>
<accession>F6DMM8</accession>
<dbReference type="KEGG" id="dru:Desru_0135"/>
<name>F6DMM8_DESRL</name>
<dbReference type="HOGENOM" id="CLU_062233_1_0_9"/>
<evidence type="ECO:0000313" key="10">
    <source>
        <dbReference type="EMBL" id="AEG58436.1"/>
    </source>
</evidence>
<keyword evidence="11" id="KW-1185">Reference proteome</keyword>
<comment type="pathway">
    <text evidence="2 8">Cofactor biosynthesis; thiamine diphosphate biosynthesis.</text>
</comment>
<reference evidence="10 11" key="2">
    <citation type="journal article" date="2012" name="Stand. Genomic Sci.">
        <title>Complete genome sequence of the sulfate-reducing firmicute Desulfotomaculum ruminis type strain (DL(T)).</title>
        <authorList>
            <person name="Spring S."/>
            <person name="Visser M."/>
            <person name="Lu M."/>
            <person name="Copeland A."/>
            <person name="Lapidus A."/>
            <person name="Lucas S."/>
            <person name="Cheng J.F."/>
            <person name="Han C."/>
            <person name="Tapia R."/>
            <person name="Goodwin L.A."/>
            <person name="Pitluck S."/>
            <person name="Ivanova N."/>
            <person name="Land M."/>
            <person name="Hauser L."/>
            <person name="Larimer F."/>
            <person name="Rohde M."/>
            <person name="Goker M."/>
            <person name="Detter J.C."/>
            <person name="Kyrpides N.C."/>
            <person name="Woyke T."/>
            <person name="Schaap P.J."/>
            <person name="Plugge C.M."/>
            <person name="Muyzer G."/>
            <person name="Kuever J."/>
            <person name="Pereira I.A."/>
            <person name="Parshina S.N."/>
            <person name="Bernier-Latmani R."/>
            <person name="Stams A.J."/>
            <person name="Klenk H.P."/>
        </authorList>
    </citation>
    <scope>NUCLEOTIDE SEQUENCE [LARGE SCALE GENOMIC DNA]</scope>
    <source>
        <strain evidence="11">ATCC 23193 / DSM 2154 / NCIB 8452 / DL</strain>
    </source>
</reference>
<feature type="binding site" evidence="8">
    <location>
        <position position="165"/>
    </location>
    <ligand>
        <name>1-deoxy-D-xylulose 5-phosphate</name>
        <dbReference type="ChEBI" id="CHEBI:57792"/>
    </ligand>
</feature>
<evidence type="ECO:0000256" key="4">
    <source>
        <dbReference type="ARBA" id="ARBA00022679"/>
    </source>
</evidence>
<evidence type="ECO:0000256" key="7">
    <source>
        <dbReference type="ARBA" id="ARBA00049897"/>
    </source>
</evidence>
<evidence type="ECO:0000256" key="8">
    <source>
        <dbReference type="HAMAP-Rule" id="MF_00443"/>
    </source>
</evidence>
<dbReference type="EC" id="2.8.1.10" evidence="3 8"/>
<feature type="domain" description="Thiazole synthase ThiG" evidence="9">
    <location>
        <begin position="14"/>
        <end position="256"/>
    </location>
</feature>
<comment type="subunit">
    <text evidence="8">Homotetramer. Forms heterodimers with either ThiH or ThiS.</text>
</comment>
<dbReference type="Proteomes" id="UP000009234">
    <property type="component" value="Chromosome"/>
</dbReference>
<feature type="binding site" evidence="8">
    <location>
        <begin position="213"/>
        <end position="214"/>
    </location>
    <ligand>
        <name>1-deoxy-D-xylulose 5-phosphate</name>
        <dbReference type="ChEBI" id="CHEBI:57792"/>
    </ligand>
</feature>
<evidence type="ECO:0000256" key="6">
    <source>
        <dbReference type="ARBA" id="ARBA00023270"/>
    </source>
</evidence>
<sequence length="264" mass="27851">MLEEVKPVKDDLVIGGRPLTSRLFLGSGKFPSNRFIPKVLEASGAQVVTVAMRRVDTDFAEENVLQLIPKECLLMPNTSGARTAQEAVRIARLGRAAGCGDWVKIEVISDNKYLLPDNYETIKATEILAAEGFVVLPYMSPDLMAARELARAGAAAVMPLGAPIGSNRGLKTKELIRILIEEISLPVIVDAGIGRPSEAAEAMEMGAAAVLVNTAIASARDPVAMARAFGLAVAAGRAAYLAGTGATQQYASASSPLTGFLREE</sequence>
<evidence type="ECO:0000313" key="11">
    <source>
        <dbReference type="Proteomes" id="UP000009234"/>
    </source>
</evidence>
<comment type="function">
    <text evidence="1 8">Catalyzes the rearrangement of 1-deoxy-D-xylulose 5-phosphate (DXP) to produce the thiazole phosphate moiety of thiamine. Sulfur is provided by the thiocarboxylate moiety of the carrier protein ThiS. In vitro, sulfur can be provided by H(2)S.</text>
</comment>
<dbReference type="InterPro" id="IPR013785">
    <property type="entry name" value="Aldolase_TIM"/>
</dbReference>
<dbReference type="SUPFAM" id="SSF110399">
    <property type="entry name" value="ThiG-like"/>
    <property type="match status" value="1"/>
</dbReference>
<evidence type="ECO:0000256" key="5">
    <source>
        <dbReference type="ARBA" id="ARBA00022977"/>
    </source>
</evidence>
<dbReference type="eggNOG" id="COG2022">
    <property type="taxonomic scope" value="Bacteria"/>
</dbReference>
<keyword evidence="4 8" id="KW-0808">Transferase</keyword>
<dbReference type="UniPathway" id="UPA00060"/>
<comment type="catalytic activity">
    <reaction evidence="7 8">
        <text>[ThiS sulfur-carrier protein]-C-terminal-Gly-aminoethanethioate + 2-iminoacetate + 1-deoxy-D-xylulose 5-phosphate = [ThiS sulfur-carrier protein]-C-terminal Gly-Gly + 2-[(2R,5Z)-2-carboxy-4-methylthiazol-5(2H)-ylidene]ethyl phosphate + 2 H2O + H(+)</text>
        <dbReference type="Rhea" id="RHEA:26297"/>
        <dbReference type="Rhea" id="RHEA-COMP:12909"/>
        <dbReference type="Rhea" id="RHEA-COMP:19908"/>
        <dbReference type="ChEBI" id="CHEBI:15377"/>
        <dbReference type="ChEBI" id="CHEBI:15378"/>
        <dbReference type="ChEBI" id="CHEBI:57792"/>
        <dbReference type="ChEBI" id="CHEBI:62899"/>
        <dbReference type="ChEBI" id="CHEBI:77846"/>
        <dbReference type="ChEBI" id="CHEBI:90778"/>
        <dbReference type="ChEBI" id="CHEBI:232372"/>
        <dbReference type="EC" id="2.8.1.10"/>
    </reaction>
</comment>
<dbReference type="InterPro" id="IPR033983">
    <property type="entry name" value="Thiazole_synthase_ThiG"/>
</dbReference>
<feature type="binding site" evidence="8">
    <location>
        <begin position="191"/>
        <end position="192"/>
    </location>
    <ligand>
        <name>1-deoxy-D-xylulose 5-phosphate</name>
        <dbReference type="ChEBI" id="CHEBI:57792"/>
    </ligand>
</feature>